<dbReference type="OrthoDB" id="9782620at2"/>
<dbReference type="GO" id="GO:0006508">
    <property type="term" value="P:proteolysis"/>
    <property type="evidence" value="ECO:0007669"/>
    <property type="project" value="UniProtKB-KW"/>
</dbReference>
<reference evidence="9 10" key="1">
    <citation type="submission" date="2018-11" db="EMBL/GenBank/DDBJ databases">
        <title>Phylogenetic determinants of toxin gene distribution in genomes of Brevibacillus laterosporus.</title>
        <authorList>
            <person name="Glare T.R."/>
            <person name="Durrant A."/>
            <person name="Berry C."/>
            <person name="Palma L."/>
            <person name="Ormskirk M."/>
            <person name="Cox M.O."/>
        </authorList>
    </citation>
    <scope>NUCLEOTIDE SEQUENCE [LARGE SCALE GENOMIC DNA]</scope>
    <source>
        <strain evidence="9 10">1821L</strain>
    </source>
</reference>
<dbReference type="SUPFAM" id="SSF143081">
    <property type="entry name" value="BB1717-like"/>
    <property type="match status" value="1"/>
</dbReference>
<keyword evidence="10" id="KW-1185">Reference proteome</keyword>
<dbReference type="PANTHER" id="PTHR13604:SF0">
    <property type="entry name" value="ABASIC SITE PROCESSING PROTEIN HMCES"/>
    <property type="match status" value="1"/>
</dbReference>
<evidence type="ECO:0000313" key="9">
    <source>
        <dbReference type="EMBL" id="QDX94370.1"/>
    </source>
</evidence>
<dbReference type="Proteomes" id="UP000319432">
    <property type="component" value="Chromosome"/>
</dbReference>
<evidence type="ECO:0000256" key="8">
    <source>
        <dbReference type="RuleBase" id="RU364100"/>
    </source>
</evidence>
<dbReference type="Gene3D" id="3.90.1680.10">
    <property type="entry name" value="SOS response associated peptidase-like"/>
    <property type="match status" value="1"/>
</dbReference>
<protein>
    <recommendedName>
        <fullName evidence="8">Abasic site processing protein</fullName>
        <ecNumber evidence="8">3.4.-.-</ecNumber>
    </recommendedName>
</protein>
<dbReference type="EC" id="3.4.-.-" evidence="8"/>
<dbReference type="AlphaFoldDB" id="A0A518VBK7"/>
<dbReference type="GO" id="GO:0016829">
    <property type="term" value="F:lyase activity"/>
    <property type="evidence" value="ECO:0007669"/>
    <property type="project" value="UniProtKB-KW"/>
</dbReference>
<evidence type="ECO:0000313" key="10">
    <source>
        <dbReference type="Proteomes" id="UP000319432"/>
    </source>
</evidence>
<evidence type="ECO:0000256" key="6">
    <source>
        <dbReference type="ARBA" id="ARBA00023125"/>
    </source>
</evidence>
<evidence type="ECO:0000256" key="7">
    <source>
        <dbReference type="ARBA" id="ARBA00023239"/>
    </source>
</evidence>
<dbReference type="InterPro" id="IPR036590">
    <property type="entry name" value="SRAP-like"/>
</dbReference>
<gene>
    <name evidence="9" type="ORF">EEL30_20030</name>
</gene>
<name>A0A518VBK7_BRELA</name>
<evidence type="ECO:0000256" key="1">
    <source>
        <dbReference type="ARBA" id="ARBA00008136"/>
    </source>
</evidence>
<dbReference type="GO" id="GO:0008233">
    <property type="term" value="F:peptidase activity"/>
    <property type="evidence" value="ECO:0007669"/>
    <property type="project" value="UniProtKB-KW"/>
</dbReference>
<dbReference type="EMBL" id="CP033464">
    <property type="protein sequence ID" value="QDX94370.1"/>
    <property type="molecule type" value="Genomic_DNA"/>
</dbReference>
<dbReference type="GO" id="GO:0003697">
    <property type="term" value="F:single-stranded DNA binding"/>
    <property type="evidence" value="ECO:0007669"/>
    <property type="project" value="InterPro"/>
</dbReference>
<keyword evidence="3" id="KW-0227">DNA damage</keyword>
<accession>A0A518VBK7</accession>
<proteinExistence type="inferred from homology"/>
<dbReference type="Pfam" id="PF02586">
    <property type="entry name" value="SRAP"/>
    <property type="match status" value="1"/>
</dbReference>
<keyword evidence="4 8" id="KW-0378">Hydrolase</keyword>
<evidence type="ECO:0000256" key="5">
    <source>
        <dbReference type="ARBA" id="ARBA00023124"/>
    </source>
</evidence>
<evidence type="ECO:0000256" key="4">
    <source>
        <dbReference type="ARBA" id="ARBA00022801"/>
    </source>
</evidence>
<keyword evidence="6" id="KW-0238">DNA-binding</keyword>
<keyword evidence="2 8" id="KW-0645">Protease</keyword>
<keyword evidence="5" id="KW-0190">Covalent protein-DNA linkage</keyword>
<evidence type="ECO:0000256" key="2">
    <source>
        <dbReference type="ARBA" id="ARBA00022670"/>
    </source>
</evidence>
<sequence length="170" mass="19809">MGQLRWGLIPSWSKDEKMAYKMINAKAETIREKPSFKNLFIRKRCIIPADGFYEWMKIGNDKQPMRIMVKDKGVFSLAGLYDTWKSPDGGRINTCTIITTKPNTLMADIHDRMPVIIKREDESLWLNRDVQDGELLESLLLPFEEEQMQAYPVSKMVGNVRNDFYQDLTL</sequence>
<dbReference type="PANTHER" id="PTHR13604">
    <property type="entry name" value="DC12-RELATED"/>
    <property type="match status" value="1"/>
</dbReference>
<keyword evidence="7" id="KW-0456">Lyase</keyword>
<organism evidence="9 10">
    <name type="scientific">Brevibacillus laterosporus</name>
    <name type="common">Bacillus laterosporus</name>
    <dbReference type="NCBI Taxonomy" id="1465"/>
    <lineage>
        <taxon>Bacteria</taxon>
        <taxon>Bacillati</taxon>
        <taxon>Bacillota</taxon>
        <taxon>Bacilli</taxon>
        <taxon>Bacillales</taxon>
        <taxon>Paenibacillaceae</taxon>
        <taxon>Brevibacillus</taxon>
    </lineage>
</organism>
<dbReference type="GO" id="GO:0106300">
    <property type="term" value="P:protein-DNA covalent cross-linking repair"/>
    <property type="evidence" value="ECO:0007669"/>
    <property type="project" value="InterPro"/>
</dbReference>
<evidence type="ECO:0000256" key="3">
    <source>
        <dbReference type="ARBA" id="ARBA00022763"/>
    </source>
</evidence>
<dbReference type="InterPro" id="IPR003738">
    <property type="entry name" value="SRAP"/>
</dbReference>
<comment type="similarity">
    <text evidence="1 8">Belongs to the SOS response-associated peptidase family.</text>
</comment>